<dbReference type="PANTHER" id="PTHR43024:SF1">
    <property type="entry name" value="UDP-N-ACETYLMURAMOYL-TRIPEPTIDE--D-ALANYL-D-ALANINE LIGASE"/>
    <property type="match status" value="1"/>
</dbReference>
<evidence type="ECO:0000256" key="13">
    <source>
        <dbReference type="HAMAP-Rule" id="MF_01201"/>
    </source>
</evidence>
<dbReference type="InterPro" id="IPR035911">
    <property type="entry name" value="MurE/MurF_N"/>
</dbReference>
<evidence type="ECO:0000313" key="16">
    <source>
        <dbReference type="Proteomes" id="UP001596977"/>
    </source>
</evidence>
<dbReference type="InterPro" id="IPR013221">
    <property type="entry name" value="Mur_ligase_cen"/>
</dbReference>
<comment type="similarity">
    <text evidence="13">Belongs to the alanine racemase family.</text>
</comment>
<dbReference type="SMART" id="SM01005">
    <property type="entry name" value="Ala_racemase_C"/>
    <property type="match status" value="1"/>
</dbReference>
<dbReference type="PRINTS" id="PR00992">
    <property type="entry name" value="ALARACEMASE"/>
</dbReference>
<feature type="active site" description="Proton acceptor; specific for D-alanine" evidence="13">
    <location>
        <position position="491"/>
    </location>
</feature>
<dbReference type="GO" id="GO:0008784">
    <property type="term" value="F:alanine racemase activity"/>
    <property type="evidence" value="ECO:0007669"/>
    <property type="project" value="UniProtKB-EC"/>
</dbReference>
<comment type="catalytic activity">
    <reaction evidence="13">
        <text>L-alanine = D-alanine</text>
        <dbReference type="Rhea" id="RHEA:20249"/>
        <dbReference type="ChEBI" id="CHEBI:57416"/>
        <dbReference type="ChEBI" id="CHEBI:57972"/>
        <dbReference type="EC" id="5.1.1.1"/>
    </reaction>
</comment>
<dbReference type="PANTHER" id="PTHR43024">
    <property type="entry name" value="UDP-N-ACETYLMURAMOYL-TRIPEPTIDE--D-ALANYL-D-ALANINE LIGASE"/>
    <property type="match status" value="1"/>
</dbReference>
<dbReference type="InterPro" id="IPR000821">
    <property type="entry name" value="Ala_racemase"/>
</dbReference>
<comment type="caution">
    <text evidence="15">The sequence shown here is derived from an EMBL/GenBank/DDBJ whole genome shotgun (WGS) entry which is preliminary data.</text>
</comment>
<evidence type="ECO:0000256" key="4">
    <source>
        <dbReference type="ARBA" id="ARBA00022618"/>
    </source>
</evidence>
<evidence type="ECO:0000256" key="1">
    <source>
        <dbReference type="ARBA" id="ARBA00001933"/>
    </source>
</evidence>
<comment type="cofactor">
    <cofactor evidence="1 13">
        <name>pyridoxal 5'-phosphate</name>
        <dbReference type="ChEBI" id="CHEBI:597326"/>
    </cofactor>
</comment>
<evidence type="ECO:0000313" key="15">
    <source>
        <dbReference type="EMBL" id="MFD0945841.1"/>
    </source>
</evidence>
<dbReference type="SUPFAM" id="SSF50621">
    <property type="entry name" value="Alanine racemase C-terminal domain-like"/>
    <property type="match status" value="1"/>
</dbReference>
<dbReference type="Gene3D" id="3.40.1190.10">
    <property type="entry name" value="Mur-like, catalytic domain"/>
    <property type="match status" value="1"/>
</dbReference>
<keyword evidence="2" id="KW-0963">Cytoplasm</keyword>
<dbReference type="Gene3D" id="2.40.37.10">
    <property type="entry name" value="Lyase, Ornithine Decarboxylase, Chain A, domain 1"/>
    <property type="match status" value="1"/>
</dbReference>
<dbReference type="InterPro" id="IPR005863">
    <property type="entry name" value="UDP-N-AcMur_synth"/>
</dbReference>
<evidence type="ECO:0000256" key="2">
    <source>
        <dbReference type="ARBA" id="ARBA00022490"/>
    </source>
</evidence>
<dbReference type="Pfam" id="PF00842">
    <property type="entry name" value="Ala_racemase_C"/>
    <property type="match status" value="1"/>
</dbReference>
<dbReference type="Pfam" id="PF08245">
    <property type="entry name" value="Mur_ligase_M"/>
    <property type="match status" value="1"/>
</dbReference>
<dbReference type="SUPFAM" id="SSF53623">
    <property type="entry name" value="MurD-like peptide ligases, catalytic domain"/>
    <property type="match status" value="1"/>
</dbReference>
<dbReference type="InterPro" id="IPR009006">
    <property type="entry name" value="Ala_racemase/Decarboxylase_C"/>
</dbReference>
<dbReference type="Proteomes" id="UP001596977">
    <property type="component" value="Unassembled WGS sequence"/>
</dbReference>
<dbReference type="Gene3D" id="3.90.190.20">
    <property type="entry name" value="Mur ligase, C-terminal domain"/>
    <property type="match status" value="1"/>
</dbReference>
<evidence type="ECO:0000256" key="7">
    <source>
        <dbReference type="ARBA" id="ARBA00022898"/>
    </source>
</evidence>
<dbReference type="Pfam" id="PF01225">
    <property type="entry name" value="Mur_ligase"/>
    <property type="match status" value="1"/>
</dbReference>
<evidence type="ECO:0000256" key="3">
    <source>
        <dbReference type="ARBA" id="ARBA00022598"/>
    </source>
</evidence>
<dbReference type="InterPro" id="IPR036615">
    <property type="entry name" value="Mur_ligase_C_dom_sf"/>
</dbReference>
<comment type="pathway">
    <text evidence="13">Amino-acid biosynthesis; D-alanine biosynthesis; D-alanine from L-alanine: step 1/1.</text>
</comment>
<dbReference type="SUPFAM" id="SSF53244">
    <property type="entry name" value="MurD-like peptide ligases, peptide-binding domain"/>
    <property type="match status" value="1"/>
</dbReference>
<feature type="binding site" evidence="13">
    <location>
        <position position="766"/>
    </location>
    <ligand>
        <name>substrate</name>
    </ligand>
</feature>
<dbReference type="InterPro" id="IPR036565">
    <property type="entry name" value="Mur-like_cat_sf"/>
</dbReference>
<keyword evidence="3" id="KW-0436">Ligase</keyword>
<dbReference type="InterPro" id="IPR004101">
    <property type="entry name" value="Mur_ligase_C"/>
</dbReference>
<keyword evidence="11" id="KW-0131">Cell cycle</keyword>
<keyword evidence="8" id="KW-0133">Cell shape</keyword>
<dbReference type="SUPFAM" id="SSF63418">
    <property type="entry name" value="MurE/MurF N-terminal domain"/>
    <property type="match status" value="1"/>
</dbReference>
<evidence type="ECO:0000259" key="14">
    <source>
        <dbReference type="SMART" id="SM01005"/>
    </source>
</evidence>
<dbReference type="InterPro" id="IPR001608">
    <property type="entry name" value="Ala_racemase_N"/>
</dbReference>
<feature type="binding site" evidence="13">
    <location>
        <position position="588"/>
    </location>
    <ligand>
        <name>substrate</name>
    </ligand>
</feature>
<dbReference type="CDD" id="cd00430">
    <property type="entry name" value="PLPDE_III_AR"/>
    <property type="match status" value="1"/>
</dbReference>
<evidence type="ECO:0000256" key="10">
    <source>
        <dbReference type="ARBA" id="ARBA00023235"/>
    </source>
</evidence>
<dbReference type="NCBIfam" id="TIGR01143">
    <property type="entry name" value="murF"/>
    <property type="match status" value="1"/>
</dbReference>
<evidence type="ECO:0000256" key="8">
    <source>
        <dbReference type="ARBA" id="ARBA00022960"/>
    </source>
</evidence>
<feature type="domain" description="Alanine racemase C-terminal" evidence="14">
    <location>
        <begin position="697"/>
        <end position="825"/>
    </location>
</feature>
<keyword evidence="12" id="KW-0961">Cell wall biogenesis/degradation</keyword>
<keyword evidence="4" id="KW-0132">Cell division</keyword>
<evidence type="ECO:0000256" key="11">
    <source>
        <dbReference type="ARBA" id="ARBA00023306"/>
    </source>
</evidence>
<evidence type="ECO:0000256" key="5">
    <source>
        <dbReference type="ARBA" id="ARBA00022741"/>
    </source>
</evidence>
<dbReference type="InterPro" id="IPR029066">
    <property type="entry name" value="PLP-binding_barrel"/>
</dbReference>
<feature type="active site" description="Proton acceptor; specific for L-alanine" evidence="13">
    <location>
        <position position="718"/>
    </location>
</feature>
<dbReference type="InterPro" id="IPR051046">
    <property type="entry name" value="MurCDEF_CellWall_CoF430Synth"/>
</dbReference>
<name>A0ABW3H2Y9_9SPHN</name>
<dbReference type="InterPro" id="IPR011079">
    <property type="entry name" value="Ala_racemase_C"/>
</dbReference>
<evidence type="ECO:0000256" key="9">
    <source>
        <dbReference type="ARBA" id="ARBA00022984"/>
    </source>
</evidence>
<protein>
    <recommendedName>
        <fullName evidence="13">Alanine racemase</fullName>
        <ecNumber evidence="13">5.1.1.1</ecNumber>
    </recommendedName>
</protein>
<reference evidence="16" key="1">
    <citation type="journal article" date="2019" name="Int. J. Syst. Evol. Microbiol.">
        <title>The Global Catalogue of Microorganisms (GCM) 10K type strain sequencing project: providing services to taxonomists for standard genome sequencing and annotation.</title>
        <authorList>
            <consortium name="The Broad Institute Genomics Platform"/>
            <consortium name="The Broad Institute Genome Sequencing Center for Infectious Disease"/>
            <person name="Wu L."/>
            <person name="Ma J."/>
        </authorList>
    </citation>
    <scope>NUCLEOTIDE SEQUENCE [LARGE SCALE GENOMIC DNA]</scope>
    <source>
        <strain evidence="16">CCUG 62982</strain>
    </source>
</reference>
<dbReference type="EC" id="5.1.1.1" evidence="13"/>
<sequence length="827" mass="87051">MIALPLSRIAQIVGGVLTGGEDRTIHRICTDSRAASPGALFVALKGSATDGHRFLADAQRNGAAAALVAEGAQVPAGLAAIAVPSPLAALQDLARWHRREALGRVLAITGSNGKTVVKNMLETLLARRDVFASPGSFNSQLGLPVAVLSAGRSVELAVLEAGISQPGEMARLERIAAPDIGILVNIGKAHFASFGSREAIAAEKMALFASLPPEGWLIVPDGEPLIEPHLAKLKCRIVRVGADAGMVRIVPGSFVSNGQVLDLIEGEERHSVEVRTRSPEIVADLRMAVTAARLLGVPLREIAGALEGYAPSPTRMEVLSSSEGIRIINDAHSADPLSVLAAIRTAALSTPAEGRFLFAFGGMRELAGLSLEEHARVGACAAEYGCSHLALVGPDIPAATAEGYRARKPDGVVMHAADPDALQHELRPLLRRGDTVLFKGPRGLGLSNAARHLSGSIAQRALWVDLGAIAGNIAKFRRHCGGEVAVMAVLKALAYGTDLVQLARWMPQLGVAHIGVSSTQEGIAARLAGASQEIYVFLPDRDDMDALAEYRLTPVLYSRSIVERFLARAASRSAPLPVHLKVDTGMHRVGVEPGEAVALARRIRDCPGLRLDGLATHFASAEDAGADDATLDQIATFDAVIAALKAEGFDGLRIHAANTAGTIRFPQAHYNMVRVGIGLYGIHAAPVDHDPLALELAIGVTSHVASTREFSPGSRFGYNATFTAPRRVRVGVVPYGYDDGMPRSLSGKGHVLIGGRPAPIVGAISMDQMLVDVTDIGPVEDGAEVLLYGTHGGHVIRPEAAATLGGTIAHELMVRIGRKVQRIYIEP</sequence>
<keyword evidence="16" id="KW-1185">Reference proteome</keyword>
<dbReference type="Pfam" id="PF01168">
    <property type="entry name" value="Ala_racemase_N"/>
    <property type="match status" value="1"/>
</dbReference>
<dbReference type="EMBL" id="JBHTJG010000002">
    <property type="protein sequence ID" value="MFD0945841.1"/>
    <property type="molecule type" value="Genomic_DNA"/>
</dbReference>
<dbReference type="HAMAP" id="MF_01201">
    <property type="entry name" value="Ala_racemase"/>
    <property type="match status" value="1"/>
</dbReference>
<dbReference type="InterPro" id="IPR000713">
    <property type="entry name" value="Mur_ligase_N"/>
</dbReference>
<evidence type="ECO:0000256" key="6">
    <source>
        <dbReference type="ARBA" id="ARBA00022840"/>
    </source>
</evidence>
<keyword evidence="6" id="KW-0067">ATP-binding</keyword>
<dbReference type="NCBIfam" id="TIGR00492">
    <property type="entry name" value="alr"/>
    <property type="match status" value="1"/>
</dbReference>
<comment type="function">
    <text evidence="13">Catalyzes the interconversion of L-alanine and D-alanine. May also act on other amino acids.</text>
</comment>
<dbReference type="Pfam" id="PF02875">
    <property type="entry name" value="Mur_ligase_C"/>
    <property type="match status" value="1"/>
</dbReference>
<gene>
    <name evidence="15" type="primary">alr</name>
    <name evidence="15" type="ORF">ACFQ1E_05775</name>
</gene>
<keyword evidence="5" id="KW-0547">Nucleotide-binding</keyword>
<keyword evidence="7 13" id="KW-0663">Pyridoxal phosphate</keyword>
<organism evidence="15 16">
    <name type="scientific">Sphingomonas canadensis</name>
    <dbReference type="NCBI Taxonomy" id="1219257"/>
    <lineage>
        <taxon>Bacteria</taxon>
        <taxon>Pseudomonadati</taxon>
        <taxon>Pseudomonadota</taxon>
        <taxon>Alphaproteobacteria</taxon>
        <taxon>Sphingomonadales</taxon>
        <taxon>Sphingomonadaceae</taxon>
        <taxon>Sphingomonas</taxon>
    </lineage>
</organism>
<dbReference type="Gene3D" id="3.40.1390.10">
    <property type="entry name" value="MurE/MurF, N-terminal domain"/>
    <property type="match status" value="1"/>
</dbReference>
<accession>A0ABW3H2Y9</accession>
<keyword evidence="9" id="KW-0573">Peptidoglycan synthesis</keyword>
<dbReference type="RefSeq" id="WP_264943357.1">
    <property type="nucleotide sequence ID" value="NZ_JAPDRA010000002.1"/>
</dbReference>
<evidence type="ECO:0000256" key="12">
    <source>
        <dbReference type="ARBA" id="ARBA00023316"/>
    </source>
</evidence>
<proteinExistence type="inferred from homology"/>
<feature type="modified residue" description="N6-(pyridoxal phosphate)lysine" evidence="13">
    <location>
        <position position="491"/>
    </location>
</feature>
<keyword evidence="10 13" id="KW-0413">Isomerase</keyword>
<dbReference type="Gene3D" id="3.20.20.10">
    <property type="entry name" value="Alanine racemase"/>
    <property type="match status" value="1"/>
</dbReference>
<dbReference type="SUPFAM" id="SSF51419">
    <property type="entry name" value="PLP-binding barrel"/>
    <property type="match status" value="1"/>
</dbReference>